<sequence length="554" mass="60509">MLTRTPRWGSLGSVTLHWTRRKGRRFGEEADIGGEDWVLGEQCCPGQQAWDSQCRPWSHQLSSGYPPAASFYASLFEAIGKVVSTEARAMYNVGLAGLTFWSPNVNIFQDPRWGRGQETPGEDPLLSSKYASGYVRGLQQSDDGSPDRLKVAACCKHYTAYDLDNWKGVDCFHFNAVVTNQDMDDTFQPPFKSCVIDGNVASVMCSYNQVNGKKACADPDLLSGIVQGEWKLNGRCVLQFSTLHQTPEEAVAKAILAGLDLNCGSFLGQHTEAAVKGGLVDESAVDKAVSNNFATLMRLGFFDGNPSTPDEAKKIAAAADATVLIVGIDQSIEAEGRDRVNIQLPGQQPLLITEVAKASKGNVILVVMSGGGFDISFAKNDDKLQASCGRLPTTWYPQSYVDKVPMTNMNMRPDPASGYPGRTYRFYTGETIYTFGDGLSYTQFNHHLIQAPKSESCQNLAFDIHLRVNNAGNISGSHTVFLFSSPPSVHNSPQKHLLGFEKVFVTAKAEALVRFKVDVCKDLSIVDELGTRKVALGLHVLHVGNLKHSLNVRI</sequence>
<dbReference type="InterPro" id="IPR044993">
    <property type="entry name" value="BXL"/>
</dbReference>
<evidence type="ECO:0000259" key="2">
    <source>
        <dbReference type="SMART" id="SM01217"/>
    </source>
</evidence>
<dbReference type="SUPFAM" id="SSF51445">
    <property type="entry name" value="(Trans)glycosidases"/>
    <property type="match status" value="1"/>
</dbReference>
<dbReference type="PANTHER" id="PTHR42721:SF14">
    <property type="entry name" value="BETA-D-XYLOSIDASE 4-RELATED"/>
    <property type="match status" value="1"/>
</dbReference>
<dbReference type="InterPro" id="IPR013783">
    <property type="entry name" value="Ig-like_fold"/>
</dbReference>
<evidence type="ECO:0000313" key="3">
    <source>
        <dbReference type="EMBL" id="RVW58450.1"/>
    </source>
</evidence>
<dbReference type="SUPFAM" id="SSF52279">
    <property type="entry name" value="Beta-D-glucan exohydrolase, C-terminal domain"/>
    <property type="match status" value="1"/>
</dbReference>
<dbReference type="InterPro" id="IPR036881">
    <property type="entry name" value="Glyco_hydro_3_C_sf"/>
</dbReference>
<dbReference type="InterPro" id="IPR026891">
    <property type="entry name" value="Fn3-like"/>
</dbReference>
<dbReference type="SMART" id="SM01217">
    <property type="entry name" value="Fn3_like"/>
    <property type="match status" value="1"/>
</dbReference>
<dbReference type="EMBL" id="QGNW01000950">
    <property type="protein sequence ID" value="RVW58450.1"/>
    <property type="molecule type" value="Genomic_DNA"/>
</dbReference>
<dbReference type="PANTHER" id="PTHR42721">
    <property type="entry name" value="SUGAR HYDROLASE-RELATED"/>
    <property type="match status" value="1"/>
</dbReference>
<dbReference type="Gene3D" id="2.60.40.10">
    <property type="entry name" value="Immunoglobulins"/>
    <property type="match status" value="1"/>
</dbReference>
<dbReference type="FunFam" id="2.60.40.10:FF:001384">
    <property type="entry name" value="Beta-D-xylosidase 4"/>
    <property type="match status" value="1"/>
</dbReference>
<proteinExistence type="predicted"/>
<feature type="domain" description="Fibronectin type III-like" evidence="2">
    <location>
        <begin position="478"/>
        <end position="547"/>
    </location>
</feature>
<organism evidence="3 4">
    <name type="scientific">Vitis vinifera</name>
    <name type="common">Grape</name>
    <dbReference type="NCBI Taxonomy" id="29760"/>
    <lineage>
        <taxon>Eukaryota</taxon>
        <taxon>Viridiplantae</taxon>
        <taxon>Streptophyta</taxon>
        <taxon>Embryophyta</taxon>
        <taxon>Tracheophyta</taxon>
        <taxon>Spermatophyta</taxon>
        <taxon>Magnoliopsida</taxon>
        <taxon>eudicotyledons</taxon>
        <taxon>Gunneridae</taxon>
        <taxon>Pentapetalae</taxon>
        <taxon>rosids</taxon>
        <taxon>Vitales</taxon>
        <taxon>Vitaceae</taxon>
        <taxon>Viteae</taxon>
        <taxon>Vitis</taxon>
    </lineage>
</organism>
<dbReference type="GO" id="GO:0045493">
    <property type="term" value="P:xylan catabolic process"/>
    <property type="evidence" value="ECO:0007669"/>
    <property type="project" value="InterPro"/>
</dbReference>
<name>A0A438FFC6_VITVI</name>
<accession>A0A438FFC6</accession>
<dbReference type="Pfam" id="PF00933">
    <property type="entry name" value="Glyco_hydro_3"/>
    <property type="match status" value="1"/>
</dbReference>
<dbReference type="GO" id="GO:0009044">
    <property type="term" value="F:xylan 1,4-beta-xylosidase activity"/>
    <property type="evidence" value="ECO:0007669"/>
    <property type="project" value="InterPro"/>
</dbReference>
<gene>
    <name evidence="3" type="primary">BXL4_0</name>
    <name evidence="3" type="ORF">CK203_115133</name>
</gene>
<dbReference type="Proteomes" id="UP000288805">
    <property type="component" value="Unassembled WGS sequence"/>
</dbReference>
<dbReference type="Gene3D" id="3.20.20.300">
    <property type="entry name" value="Glycoside hydrolase, family 3, N-terminal domain"/>
    <property type="match status" value="1"/>
</dbReference>
<protein>
    <submittedName>
        <fullName evidence="3">Beta-D-xylosidase 4</fullName>
    </submittedName>
</protein>
<reference evidence="3 4" key="1">
    <citation type="journal article" date="2018" name="PLoS Genet.">
        <title>Population sequencing reveals clonal diversity and ancestral inbreeding in the grapevine cultivar Chardonnay.</title>
        <authorList>
            <person name="Roach M.J."/>
            <person name="Johnson D.L."/>
            <person name="Bohlmann J."/>
            <person name="van Vuuren H.J."/>
            <person name="Jones S.J."/>
            <person name="Pretorius I.S."/>
            <person name="Schmidt S.A."/>
            <person name="Borneman A.R."/>
        </authorList>
    </citation>
    <scope>NUCLEOTIDE SEQUENCE [LARGE SCALE GENOMIC DNA]</scope>
    <source>
        <strain evidence="4">cv. Chardonnay</strain>
        <tissue evidence="3">Leaf</tissue>
    </source>
</reference>
<dbReference type="InterPro" id="IPR036962">
    <property type="entry name" value="Glyco_hydro_3_N_sf"/>
</dbReference>
<dbReference type="InterPro" id="IPR017853">
    <property type="entry name" value="GH"/>
</dbReference>
<evidence type="ECO:0000256" key="1">
    <source>
        <dbReference type="ARBA" id="ARBA00022801"/>
    </source>
</evidence>
<evidence type="ECO:0000313" key="4">
    <source>
        <dbReference type="Proteomes" id="UP000288805"/>
    </source>
</evidence>
<dbReference type="Gene3D" id="3.40.50.1700">
    <property type="entry name" value="Glycoside hydrolase family 3 C-terminal domain"/>
    <property type="match status" value="1"/>
</dbReference>
<dbReference type="AlphaFoldDB" id="A0A438FFC6"/>
<dbReference type="InterPro" id="IPR001764">
    <property type="entry name" value="Glyco_hydro_3_N"/>
</dbReference>
<dbReference type="Pfam" id="PF14310">
    <property type="entry name" value="Fn3-like"/>
    <property type="match status" value="1"/>
</dbReference>
<comment type="caution">
    <text evidence="3">The sequence shown here is derived from an EMBL/GenBank/DDBJ whole genome shotgun (WGS) entry which is preliminary data.</text>
</comment>
<keyword evidence="1" id="KW-0378">Hydrolase</keyword>